<keyword evidence="3" id="KW-1185">Reference proteome</keyword>
<comment type="caution">
    <text evidence="2">The sequence shown here is derived from an EMBL/GenBank/DDBJ whole genome shotgun (WGS) entry which is preliminary data.</text>
</comment>
<proteinExistence type="predicted"/>
<organism evidence="2 3">
    <name type="scientific">Stackebrandtia albiflava</name>
    <dbReference type="NCBI Taxonomy" id="406432"/>
    <lineage>
        <taxon>Bacteria</taxon>
        <taxon>Bacillati</taxon>
        <taxon>Actinomycetota</taxon>
        <taxon>Actinomycetes</taxon>
        <taxon>Glycomycetales</taxon>
        <taxon>Glycomycetaceae</taxon>
        <taxon>Stackebrandtia</taxon>
    </lineage>
</organism>
<feature type="transmembrane region" description="Helical" evidence="1">
    <location>
        <begin position="62"/>
        <end position="83"/>
    </location>
</feature>
<feature type="transmembrane region" description="Helical" evidence="1">
    <location>
        <begin position="95"/>
        <end position="120"/>
    </location>
</feature>
<evidence type="ECO:0000313" key="2">
    <source>
        <dbReference type="EMBL" id="TWJ12495.1"/>
    </source>
</evidence>
<keyword evidence="1" id="KW-0472">Membrane</keyword>
<dbReference type="Proteomes" id="UP000321617">
    <property type="component" value="Unassembled WGS sequence"/>
</dbReference>
<dbReference type="EMBL" id="VLLL01000006">
    <property type="protein sequence ID" value="TWJ12495.1"/>
    <property type="molecule type" value="Genomic_DNA"/>
</dbReference>
<feature type="transmembrane region" description="Helical" evidence="1">
    <location>
        <begin position="156"/>
        <end position="175"/>
    </location>
</feature>
<name>A0A562V3R4_9ACTN</name>
<dbReference type="AlphaFoldDB" id="A0A562V3R4"/>
<keyword evidence="1" id="KW-0812">Transmembrane</keyword>
<dbReference type="RefSeq" id="WP_147139661.1">
    <property type="nucleotide sequence ID" value="NZ_BAABIJ010000002.1"/>
</dbReference>
<reference evidence="2 3" key="1">
    <citation type="journal article" date="2013" name="Stand. Genomic Sci.">
        <title>Genomic Encyclopedia of Type Strains, Phase I: The one thousand microbial genomes (KMG-I) project.</title>
        <authorList>
            <person name="Kyrpides N.C."/>
            <person name="Woyke T."/>
            <person name="Eisen J.A."/>
            <person name="Garrity G."/>
            <person name="Lilburn T.G."/>
            <person name="Beck B.J."/>
            <person name="Whitman W.B."/>
            <person name="Hugenholtz P."/>
            <person name="Klenk H.P."/>
        </authorList>
    </citation>
    <scope>NUCLEOTIDE SEQUENCE [LARGE SCALE GENOMIC DNA]</scope>
    <source>
        <strain evidence="2 3">DSM 45044</strain>
    </source>
</reference>
<sequence length="181" mass="20759">MTESPLADLILSAFCFVAGFVGLVLLICIVVPRHWDGRGKHHDDHWDDPDRSVEVANAIKRLVPLWIPATVSFEFLATAMVWSSTRGIDLGEDDVSGFLMFLSLTFLALFTGFAWPVFYLNRPKLVVAPHYREQPGVFQARWRERRFFKFFETLEWLGWTVLSLALVGIPFLYLAKVLELL</sequence>
<accession>A0A562V3R4</accession>
<feature type="transmembrane region" description="Helical" evidence="1">
    <location>
        <begin position="6"/>
        <end position="31"/>
    </location>
</feature>
<evidence type="ECO:0000256" key="1">
    <source>
        <dbReference type="SAM" id="Phobius"/>
    </source>
</evidence>
<evidence type="ECO:0000313" key="3">
    <source>
        <dbReference type="Proteomes" id="UP000321617"/>
    </source>
</evidence>
<keyword evidence="1" id="KW-1133">Transmembrane helix</keyword>
<gene>
    <name evidence="2" type="ORF">LX16_3253</name>
</gene>
<protein>
    <submittedName>
        <fullName evidence="2">Uncharacterized protein</fullName>
    </submittedName>
</protein>